<keyword evidence="5" id="KW-0472">Membrane</keyword>
<dbReference type="InterPro" id="IPR036028">
    <property type="entry name" value="SH3-like_dom_sf"/>
</dbReference>
<organism evidence="7 8">
    <name type="scientific">Paraglomus occultum</name>
    <dbReference type="NCBI Taxonomy" id="144539"/>
    <lineage>
        <taxon>Eukaryota</taxon>
        <taxon>Fungi</taxon>
        <taxon>Fungi incertae sedis</taxon>
        <taxon>Mucoromycota</taxon>
        <taxon>Glomeromycotina</taxon>
        <taxon>Glomeromycetes</taxon>
        <taxon>Paraglomerales</taxon>
        <taxon>Paraglomeraceae</taxon>
        <taxon>Paraglomus</taxon>
    </lineage>
</organism>
<dbReference type="PRINTS" id="PR00452">
    <property type="entry name" value="SH3DOMAIN"/>
</dbReference>
<evidence type="ECO:0000256" key="3">
    <source>
        <dbReference type="ARBA" id="ARBA00022490"/>
    </source>
</evidence>
<dbReference type="GO" id="GO:0097320">
    <property type="term" value="P:plasma membrane tubulation"/>
    <property type="evidence" value="ECO:0007669"/>
    <property type="project" value="TreeGrafter"/>
</dbReference>
<dbReference type="GO" id="GO:0015629">
    <property type="term" value="C:actin cytoskeleton"/>
    <property type="evidence" value="ECO:0007669"/>
    <property type="project" value="TreeGrafter"/>
</dbReference>
<protein>
    <submittedName>
        <fullName evidence="7">2905_t:CDS:1</fullName>
    </submittedName>
</protein>
<evidence type="ECO:0000259" key="6">
    <source>
        <dbReference type="PROSITE" id="PS50002"/>
    </source>
</evidence>
<comment type="caution">
    <text evidence="7">The sequence shown here is derived from an EMBL/GenBank/DDBJ whole genome shotgun (WGS) entry which is preliminary data.</text>
</comment>
<evidence type="ECO:0000256" key="5">
    <source>
        <dbReference type="SAM" id="Phobius"/>
    </source>
</evidence>
<gene>
    <name evidence="7" type="ORF">POCULU_LOCUS4095</name>
</gene>
<dbReference type="AlphaFoldDB" id="A0A9N9AGK4"/>
<dbReference type="FunFam" id="2.30.30.40:FF:000072">
    <property type="entry name" value="Unconventional Myosin IB"/>
    <property type="match status" value="1"/>
</dbReference>
<feature type="transmembrane region" description="Helical" evidence="5">
    <location>
        <begin position="131"/>
        <end position="151"/>
    </location>
</feature>
<evidence type="ECO:0000313" key="7">
    <source>
        <dbReference type="EMBL" id="CAG8531770.1"/>
    </source>
</evidence>
<keyword evidence="5" id="KW-1133">Transmembrane helix</keyword>
<dbReference type="EMBL" id="CAJVPJ010000505">
    <property type="protein sequence ID" value="CAG8531770.1"/>
    <property type="molecule type" value="Genomic_DNA"/>
</dbReference>
<dbReference type="OrthoDB" id="2396288at2759"/>
<comment type="subcellular location">
    <subcellularLocation>
        <location evidence="1">Cytoplasm</location>
    </subcellularLocation>
</comment>
<dbReference type="SUPFAM" id="SSF50044">
    <property type="entry name" value="SH3-domain"/>
    <property type="match status" value="1"/>
</dbReference>
<dbReference type="GO" id="GO:0008289">
    <property type="term" value="F:lipid binding"/>
    <property type="evidence" value="ECO:0007669"/>
    <property type="project" value="TreeGrafter"/>
</dbReference>
<dbReference type="InterPro" id="IPR001452">
    <property type="entry name" value="SH3_domain"/>
</dbReference>
<dbReference type="GO" id="GO:0051666">
    <property type="term" value="P:actin cortical patch localization"/>
    <property type="evidence" value="ECO:0007669"/>
    <property type="project" value="InterPro"/>
</dbReference>
<feature type="domain" description="SH3" evidence="6">
    <location>
        <begin position="229"/>
        <end position="289"/>
    </location>
</feature>
<keyword evidence="8" id="KW-1185">Reference proteome</keyword>
<dbReference type="GO" id="GO:0006897">
    <property type="term" value="P:endocytosis"/>
    <property type="evidence" value="ECO:0007669"/>
    <property type="project" value="InterPro"/>
</dbReference>
<dbReference type="InterPro" id="IPR046982">
    <property type="entry name" value="BIN3/RVS161-like"/>
</dbReference>
<dbReference type="Gene3D" id="2.30.30.40">
    <property type="entry name" value="SH3 Domains"/>
    <property type="match status" value="1"/>
</dbReference>
<keyword evidence="5" id="KW-0812">Transmembrane</keyword>
<dbReference type="PANTHER" id="PTHR47174">
    <property type="entry name" value="BRIDGING INTEGRATOR 3"/>
    <property type="match status" value="1"/>
</dbReference>
<keyword evidence="3" id="KW-0963">Cytoplasm</keyword>
<reference evidence="7" key="1">
    <citation type="submission" date="2021-06" db="EMBL/GenBank/DDBJ databases">
        <authorList>
            <person name="Kallberg Y."/>
            <person name="Tangrot J."/>
            <person name="Rosling A."/>
        </authorList>
    </citation>
    <scope>NUCLEOTIDE SEQUENCE</scope>
    <source>
        <strain evidence="7">IA702</strain>
    </source>
</reference>
<feature type="transmembrane region" description="Helical" evidence="5">
    <location>
        <begin position="77"/>
        <end position="99"/>
    </location>
</feature>
<name>A0A9N9AGK4_9GLOM</name>
<feature type="transmembrane region" description="Helical" evidence="5">
    <location>
        <begin position="46"/>
        <end position="65"/>
    </location>
</feature>
<dbReference type="SMART" id="SM00326">
    <property type="entry name" value="SH3"/>
    <property type="match status" value="1"/>
</dbReference>
<dbReference type="PROSITE" id="PS50002">
    <property type="entry name" value="SH3"/>
    <property type="match status" value="1"/>
</dbReference>
<evidence type="ECO:0000256" key="2">
    <source>
        <dbReference type="ARBA" id="ARBA00022443"/>
    </source>
</evidence>
<evidence type="ECO:0000256" key="4">
    <source>
        <dbReference type="PROSITE-ProRule" id="PRU00192"/>
    </source>
</evidence>
<evidence type="ECO:0000313" key="8">
    <source>
        <dbReference type="Proteomes" id="UP000789572"/>
    </source>
</evidence>
<evidence type="ECO:0000256" key="1">
    <source>
        <dbReference type="ARBA" id="ARBA00004496"/>
    </source>
</evidence>
<proteinExistence type="predicted"/>
<keyword evidence="2 4" id="KW-0728">SH3 domain</keyword>
<sequence>MWEDKFFVLNTLNAVATLFSIIILILLAGWASHTQRDYDFLHPTDLLLTTVIAVISGMFSTGNMVPVIMRRLGYSKLVYMTQRILACSWFLAFMSMTLLENKSGTLNEHLELSAKDADVESAKLATKLARAVRVFTVFNGCIYVGLSYIVYKISVGRGLSNITKLEKFIRNSHYMIRNSQYFFRNSQSTFRQSMLGHSDTFNSTAKSQPTEVVIRVPDRAYTKESHEDEKHVYACALYDYNGSDEVDLRFKEGEIIRVTKYSRNQNEWWEGEINGQYGEFPGTYVKVVS</sequence>
<dbReference type="Pfam" id="PF07653">
    <property type="entry name" value="SH3_2"/>
    <property type="match status" value="1"/>
</dbReference>
<dbReference type="PANTHER" id="PTHR47174:SF3">
    <property type="entry name" value="BRIDGING INTEGRATOR 3"/>
    <property type="match status" value="1"/>
</dbReference>
<feature type="transmembrane region" description="Helical" evidence="5">
    <location>
        <begin position="7"/>
        <end position="31"/>
    </location>
</feature>
<dbReference type="Proteomes" id="UP000789572">
    <property type="component" value="Unassembled WGS sequence"/>
</dbReference>
<dbReference type="GO" id="GO:0005737">
    <property type="term" value="C:cytoplasm"/>
    <property type="evidence" value="ECO:0007669"/>
    <property type="project" value="UniProtKB-SubCell"/>
</dbReference>
<accession>A0A9N9AGK4</accession>